<dbReference type="PROSITE" id="PS50113">
    <property type="entry name" value="PAC"/>
    <property type="match status" value="3"/>
</dbReference>
<feature type="domain" description="PAS" evidence="9">
    <location>
        <begin position="345"/>
        <end position="420"/>
    </location>
</feature>
<dbReference type="AlphaFoldDB" id="A0A4V3D4Y4"/>
<dbReference type="Pfam" id="PF02518">
    <property type="entry name" value="HATPase_c"/>
    <property type="match status" value="1"/>
</dbReference>
<dbReference type="OrthoDB" id="1931120at2"/>
<reference evidence="11 12" key="1">
    <citation type="submission" date="2019-03" db="EMBL/GenBank/DDBJ databases">
        <title>Genomic Encyclopedia of Type Strains, Phase IV (KMG-IV): sequencing the most valuable type-strain genomes for metagenomic binning, comparative biology and taxonomic classification.</title>
        <authorList>
            <person name="Goeker M."/>
        </authorList>
    </citation>
    <scope>NUCLEOTIDE SEQUENCE [LARGE SCALE GENOMIC DNA]</scope>
    <source>
        <strain evidence="11 12">DSM 28679</strain>
    </source>
</reference>
<dbReference type="InterPro" id="IPR005467">
    <property type="entry name" value="His_kinase_dom"/>
</dbReference>
<accession>A0A4V3D4Y4</accession>
<sequence length="888" mass="99826">MERDDYGNIDRRLALAYGLLILGLMLGVMVATGWYFHKAMEREQNRLAGLVTSVLADSLGKVSFSGTHRMRLLIGELQDKYQDLSYIRLLNPAGEVVASSGQLLETPQDKEAGQEFFRALLDHPDTLLNRRLTEGKERVREVGMAYRGGFDNRLQGVLLLGISETGTHSALVEGLLYVLLLLVALLGVGMLATHFISRHFALPVRKLAHERAEGERRLGFVLNAIDCAIWEWDLATNQVTLDEHWAEMLGYRLEELEPITSDTARRLTHPGEVEDNAARVWAHLNGQTERYISETRALHKNGDWVWVRDNGMVTERDENGRPLKMIGARQDITARKRVEQAALQESERFKALIKASDTGVWEWDAQQQALWCGAEYFSMLGRDMAEFAGITDLQVVWDELLHPEDRDEAVRKFADYLAGDTMQLYENEFRMRHADGSWVWISSRGRTLPDADGKPTALTVGAHINVTSLKEAQASLLESQQQLQVISDSIPDSMVYRIECGFNGEHRRFTYVSRGVEQLHGINVEQALADAQRVYEQFIIDAESMAAYEAECIAEMKTFRMETEIIRPDGEHRWMLLISSPRRLPNGYLVFDGIELDITGRRQQEQKIMELNTTLEKRVAERTAELSATLDNLQRAQEELLQSEKLASLGALVAGVAHELNTPIGNALMVATSFDFARKQLEQGMQQGLTRSALQDFLNEVRDGSQIIERNLARSAELISSFKQLAVDQTSYQRRPFGLRTLSHEIVTTLQPTLRKTPFILRNELSEDVVLDSYPGPLGQVLINLINNALTHAFIGREQGIIRLGCLMEGENVHITVCDDGVGIGEQQQKKIFDPFFTTQLGKGGSGLGLHIVYTLVTGLLGGRIEVRSNPDEGTCFTLILPVVAPQY</sequence>
<feature type="domain" description="PAC" evidence="10">
    <location>
        <begin position="559"/>
        <end position="610"/>
    </location>
</feature>
<protein>
    <recommendedName>
        <fullName evidence="2">histidine kinase</fullName>
        <ecNumber evidence="2">2.7.13.3</ecNumber>
    </recommendedName>
</protein>
<dbReference type="InterPro" id="IPR036890">
    <property type="entry name" value="HATPase_C_sf"/>
</dbReference>
<evidence type="ECO:0000256" key="2">
    <source>
        <dbReference type="ARBA" id="ARBA00012438"/>
    </source>
</evidence>
<feature type="transmembrane region" description="Helical" evidence="7">
    <location>
        <begin position="175"/>
        <end position="196"/>
    </location>
</feature>
<feature type="domain" description="Histidine kinase" evidence="8">
    <location>
        <begin position="655"/>
        <end position="885"/>
    </location>
</feature>
<comment type="catalytic activity">
    <reaction evidence="1">
        <text>ATP + protein L-histidine = ADP + protein N-phospho-L-histidine.</text>
        <dbReference type="EC" id="2.7.13.3"/>
    </reaction>
</comment>
<dbReference type="EMBL" id="SNYK01000006">
    <property type="protein sequence ID" value="TDQ37807.1"/>
    <property type="molecule type" value="Genomic_DNA"/>
</dbReference>
<organism evidence="11 12">
    <name type="scientific">Thiopseudomonas denitrificans</name>
    <dbReference type="NCBI Taxonomy" id="1501432"/>
    <lineage>
        <taxon>Bacteria</taxon>
        <taxon>Pseudomonadati</taxon>
        <taxon>Pseudomonadota</taxon>
        <taxon>Gammaproteobacteria</taxon>
        <taxon>Pseudomonadales</taxon>
        <taxon>Pseudomonadaceae</taxon>
        <taxon>Thiopseudomonas</taxon>
    </lineage>
</organism>
<dbReference type="SUPFAM" id="SSF55785">
    <property type="entry name" value="PYP-like sensor domain (PAS domain)"/>
    <property type="match status" value="3"/>
</dbReference>
<evidence type="ECO:0000259" key="10">
    <source>
        <dbReference type="PROSITE" id="PS50113"/>
    </source>
</evidence>
<keyword evidence="7" id="KW-1133">Transmembrane helix</keyword>
<evidence type="ECO:0000256" key="5">
    <source>
        <dbReference type="ARBA" id="ARBA00022777"/>
    </source>
</evidence>
<dbReference type="InterPro" id="IPR000700">
    <property type="entry name" value="PAS-assoc_C"/>
</dbReference>
<evidence type="ECO:0000256" key="3">
    <source>
        <dbReference type="ARBA" id="ARBA00022553"/>
    </source>
</evidence>
<proteinExistence type="predicted"/>
<dbReference type="PRINTS" id="PR00344">
    <property type="entry name" value="BCTRLSENSOR"/>
</dbReference>
<dbReference type="Gene3D" id="3.30.565.10">
    <property type="entry name" value="Histidine kinase-like ATPase, C-terminal domain"/>
    <property type="match status" value="1"/>
</dbReference>
<dbReference type="Pfam" id="PF08447">
    <property type="entry name" value="PAS_3"/>
    <property type="match status" value="2"/>
</dbReference>
<dbReference type="PROSITE" id="PS50112">
    <property type="entry name" value="PAS"/>
    <property type="match status" value="1"/>
</dbReference>
<keyword evidence="12" id="KW-1185">Reference proteome</keyword>
<keyword evidence="7" id="KW-0812">Transmembrane</keyword>
<dbReference type="InterPro" id="IPR001610">
    <property type="entry name" value="PAC"/>
</dbReference>
<dbReference type="SUPFAM" id="SSF55874">
    <property type="entry name" value="ATPase domain of HSP90 chaperone/DNA topoisomerase II/histidine kinase"/>
    <property type="match status" value="1"/>
</dbReference>
<dbReference type="EC" id="2.7.13.3" evidence="2"/>
<keyword evidence="7" id="KW-0472">Membrane</keyword>
<dbReference type="SMART" id="SM00086">
    <property type="entry name" value="PAC"/>
    <property type="match status" value="3"/>
</dbReference>
<dbReference type="CDD" id="cd00082">
    <property type="entry name" value="HisKA"/>
    <property type="match status" value="1"/>
</dbReference>
<dbReference type="InterPro" id="IPR003594">
    <property type="entry name" value="HATPase_dom"/>
</dbReference>
<evidence type="ECO:0000256" key="7">
    <source>
        <dbReference type="SAM" id="Phobius"/>
    </source>
</evidence>
<evidence type="ECO:0000313" key="11">
    <source>
        <dbReference type="EMBL" id="TDQ37807.1"/>
    </source>
</evidence>
<evidence type="ECO:0000259" key="9">
    <source>
        <dbReference type="PROSITE" id="PS50112"/>
    </source>
</evidence>
<dbReference type="CDD" id="cd00130">
    <property type="entry name" value="PAS"/>
    <property type="match status" value="2"/>
</dbReference>
<keyword evidence="4" id="KW-0808">Transferase</keyword>
<dbReference type="PROSITE" id="PS50109">
    <property type="entry name" value="HIS_KIN"/>
    <property type="match status" value="1"/>
</dbReference>
<dbReference type="InterPro" id="IPR004358">
    <property type="entry name" value="Sig_transdc_His_kin-like_C"/>
</dbReference>
<keyword evidence="5" id="KW-0418">Kinase</keyword>
<dbReference type="GO" id="GO:0000155">
    <property type="term" value="F:phosphorelay sensor kinase activity"/>
    <property type="evidence" value="ECO:0007669"/>
    <property type="project" value="InterPro"/>
</dbReference>
<dbReference type="NCBIfam" id="TIGR00229">
    <property type="entry name" value="sensory_box"/>
    <property type="match status" value="3"/>
</dbReference>
<comment type="caution">
    <text evidence="11">The sequence shown here is derived from an EMBL/GenBank/DDBJ whole genome shotgun (WGS) entry which is preliminary data.</text>
</comment>
<evidence type="ECO:0000256" key="1">
    <source>
        <dbReference type="ARBA" id="ARBA00000085"/>
    </source>
</evidence>
<dbReference type="SMART" id="SM00091">
    <property type="entry name" value="PAS"/>
    <property type="match status" value="2"/>
</dbReference>
<dbReference type="InterPro" id="IPR052162">
    <property type="entry name" value="Sensor_kinase/Photoreceptor"/>
</dbReference>
<evidence type="ECO:0000313" key="12">
    <source>
        <dbReference type="Proteomes" id="UP000294575"/>
    </source>
</evidence>
<gene>
    <name evidence="11" type="ORF">DFQ45_10633</name>
</gene>
<dbReference type="RefSeq" id="WP_101495970.1">
    <property type="nucleotide sequence ID" value="NZ_LNJZ01000003.1"/>
</dbReference>
<keyword evidence="3" id="KW-0597">Phosphoprotein</keyword>
<name>A0A4V3D4Y4_9GAMM</name>
<dbReference type="Pfam" id="PF13426">
    <property type="entry name" value="PAS_9"/>
    <property type="match status" value="1"/>
</dbReference>
<dbReference type="InterPro" id="IPR000014">
    <property type="entry name" value="PAS"/>
</dbReference>
<dbReference type="CDD" id="cd00075">
    <property type="entry name" value="HATPase"/>
    <property type="match status" value="1"/>
</dbReference>
<dbReference type="InterPro" id="IPR035965">
    <property type="entry name" value="PAS-like_dom_sf"/>
</dbReference>
<evidence type="ECO:0000259" key="8">
    <source>
        <dbReference type="PROSITE" id="PS50109"/>
    </source>
</evidence>
<evidence type="ECO:0000256" key="6">
    <source>
        <dbReference type="SAM" id="Coils"/>
    </source>
</evidence>
<feature type="coiled-coil region" evidence="6">
    <location>
        <begin position="619"/>
        <end position="646"/>
    </location>
</feature>
<evidence type="ECO:0000256" key="4">
    <source>
        <dbReference type="ARBA" id="ARBA00022679"/>
    </source>
</evidence>
<keyword evidence="6" id="KW-0175">Coiled coil</keyword>
<dbReference type="InterPro" id="IPR003661">
    <property type="entry name" value="HisK_dim/P_dom"/>
</dbReference>
<dbReference type="Proteomes" id="UP000294575">
    <property type="component" value="Unassembled WGS sequence"/>
</dbReference>
<feature type="transmembrane region" description="Helical" evidence="7">
    <location>
        <begin position="14"/>
        <end position="36"/>
    </location>
</feature>
<dbReference type="SMART" id="SM00387">
    <property type="entry name" value="HATPase_c"/>
    <property type="match status" value="1"/>
</dbReference>
<dbReference type="PANTHER" id="PTHR43304:SF1">
    <property type="entry name" value="PAC DOMAIN-CONTAINING PROTEIN"/>
    <property type="match status" value="1"/>
</dbReference>
<feature type="domain" description="PAC" evidence="10">
    <location>
        <begin position="291"/>
        <end position="344"/>
    </location>
</feature>
<dbReference type="Gene3D" id="1.10.287.130">
    <property type="match status" value="1"/>
</dbReference>
<dbReference type="InterPro" id="IPR013655">
    <property type="entry name" value="PAS_fold_3"/>
</dbReference>
<dbReference type="Gene3D" id="3.30.450.20">
    <property type="entry name" value="PAS domain"/>
    <property type="match status" value="3"/>
</dbReference>
<feature type="domain" description="PAC" evidence="10">
    <location>
        <begin position="425"/>
        <end position="478"/>
    </location>
</feature>
<dbReference type="PANTHER" id="PTHR43304">
    <property type="entry name" value="PHYTOCHROME-LIKE PROTEIN CPH1"/>
    <property type="match status" value="1"/>
</dbReference>